<dbReference type="Gene3D" id="2.40.50.100">
    <property type="match status" value="1"/>
</dbReference>
<evidence type="ECO:0000256" key="3">
    <source>
        <dbReference type="ARBA" id="ARBA00022475"/>
    </source>
</evidence>
<evidence type="ECO:0000256" key="5">
    <source>
        <dbReference type="ARBA" id="ARBA00022840"/>
    </source>
</evidence>
<dbReference type="EMBL" id="JAMYPJ010000019">
    <property type="protein sequence ID" value="MER8934346.1"/>
    <property type="molecule type" value="Genomic_DNA"/>
</dbReference>
<comment type="similarity">
    <text evidence="1">Belongs to the ABC transporter superfamily.</text>
</comment>
<dbReference type="InterPro" id="IPR003439">
    <property type="entry name" value="ABC_transporter-like_ATP-bd"/>
</dbReference>
<dbReference type="InterPro" id="IPR008995">
    <property type="entry name" value="Mo/tungstate-bd_C_term_dom"/>
</dbReference>
<sequence>MASLELKNVVKRYKSQTVLDNLSLTVADGETLVLFGPSGAGKTVLLRLVAGVIDPDEGKIFIGGDDMTDVDAEFRGVGMAFQNFALFPHMTAFDNIATPLAAKRSSQGTIKAGVESVAKLLKIGHVLSHKPRALSNGQKQRTALARALVGSPPLLLLDDPLRNVDAKLRFEMRLELPRLLADRGATVVYVTQDYKEAMALGDRIAVMSQGVIRQLGTPEQIYREPANIEIARLFGDPTINLLDVKPARDAKGIYVGLSNVQVHLAGAYETAVGRDCVIGLRPEALGFVEEGVPGAIPVTVEAETPLNEKIVTLVRTVRGREILVSRPAGTPGRSEGKAHIAVDGKSALLFDQASGDRIGSKNVLNLRSGEAA</sequence>
<dbReference type="InterPro" id="IPR003593">
    <property type="entry name" value="AAA+_ATPase"/>
</dbReference>
<reference evidence="9 10" key="1">
    <citation type="journal article" date="2024" name="Proc. Natl. Acad. Sci. U.S.A.">
        <title>The evolutionary genomics of adaptation to stress in wild rhizobium bacteria.</title>
        <authorList>
            <person name="Kehlet-Delgado H."/>
            <person name="Montoya A.P."/>
            <person name="Jensen K.T."/>
            <person name="Wendlandt C.E."/>
            <person name="Dexheimer C."/>
            <person name="Roberts M."/>
            <person name="Torres Martinez L."/>
            <person name="Friesen M.L."/>
            <person name="Griffitts J.S."/>
            <person name="Porter S.S."/>
        </authorList>
    </citation>
    <scope>NUCLEOTIDE SEQUENCE [LARGE SCALE GENOMIC DNA]</scope>
    <source>
        <strain evidence="9 10">M0729</strain>
    </source>
</reference>
<evidence type="ECO:0000313" key="9">
    <source>
        <dbReference type="EMBL" id="MER8934346.1"/>
    </source>
</evidence>
<proteinExistence type="inferred from homology"/>
<evidence type="ECO:0000256" key="1">
    <source>
        <dbReference type="ARBA" id="ARBA00005417"/>
    </source>
</evidence>
<dbReference type="Proteomes" id="UP001464387">
    <property type="component" value="Unassembled WGS sequence"/>
</dbReference>
<dbReference type="InterPro" id="IPR027417">
    <property type="entry name" value="P-loop_NTPase"/>
</dbReference>
<keyword evidence="2" id="KW-0813">Transport</keyword>
<keyword evidence="3" id="KW-1003">Cell membrane</keyword>
<dbReference type="SUPFAM" id="SSF52540">
    <property type="entry name" value="P-loop containing nucleoside triphosphate hydrolases"/>
    <property type="match status" value="1"/>
</dbReference>
<keyword evidence="5 9" id="KW-0067">ATP-binding</keyword>
<accession>A0ABV1YGQ1</accession>
<dbReference type="PANTHER" id="PTHR43875:SF15">
    <property type="entry name" value="TREHALOSE IMPORT ATP-BINDING PROTEIN SUGC"/>
    <property type="match status" value="1"/>
</dbReference>
<evidence type="ECO:0000256" key="6">
    <source>
        <dbReference type="ARBA" id="ARBA00022967"/>
    </source>
</evidence>
<keyword evidence="6" id="KW-1278">Translocase</keyword>
<dbReference type="RefSeq" id="WP_023764806.1">
    <property type="nucleotide sequence ID" value="NZ_CP100477.1"/>
</dbReference>
<evidence type="ECO:0000259" key="8">
    <source>
        <dbReference type="PROSITE" id="PS50893"/>
    </source>
</evidence>
<name>A0ABV1YGQ1_9HYPH</name>
<dbReference type="Pfam" id="PF00005">
    <property type="entry name" value="ABC_tran"/>
    <property type="match status" value="1"/>
</dbReference>
<dbReference type="PANTHER" id="PTHR43875">
    <property type="entry name" value="MALTODEXTRIN IMPORT ATP-BINDING PROTEIN MSMX"/>
    <property type="match status" value="1"/>
</dbReference>
<evidence type="ECO:0000256" key="2">
    <source>
        <dbReference type="ARBA" id="ARBA00022448"/>
    </source>
</evidence>
<evidence type="ECO:0000256" key="4">
    <source>
        <dbReference type="ARBA" id="ARBA00022741"/>
    </source>
</evidence>
<dbReference type="Gene3D" id="3.40.50.300">
    <property type="entry name" value="P-loop containing nucleotide triphosphate hydrolases"/>
    <property type="match status" value="1"/>
</dbReference>
<keyword evidence="10" id="KW-1185">Reference proteome</keyword>
<dbReference type="GO" id="GO:0005524">
    <property type="term" value="F:ATP binding"/>
    <property type="evidence" value="ECO:0007669"/>
    <property type="project" value="UniProtKB-KW"/>
</dbReference>
<evidence type="ECO:0000256" key="7">
    <source>
        <dbReference type="ARBA" id="ARBA00023136"/>
    </source>
</evidence>
<keyword evidence="7" id="KW-0472">Membrane</keyword>
<dbReference type="InterPro" id="IPR047641">
    <property type="entry name" value="ABC_transpr_MalK/UgpC-like"/>
</dbReference>
<dbReference type="SMART" id="SM00382">
    <property type="entry name" value="AAA"/>
    <property type="match status" value="1"/>
</dbReference>
<gene>
    <name evidence="9" type="ORF">NKI33_15380</name>
</gene>
<feature type="domain" description="ABC transporter" evidence="8">
    <location>
        <begin position="4"/>
        <end position="234"/>
    </location>
</feature>
<comment type="caution">
    <text evidence="9">The sequence shown here is derived from an EMBL/GenBank/DDBJ whole genome shotgun (WGS) entry which is preliminary data.</text>
</comment>
<evidence type="ECO:0000313" key="10">
    <source>
        <dbReference type="Proteomes" id="UP001464387"/>
    </source>
</evidence>
<protein>
    <submittedName>
        <fullName evidence="9">ABC transporter ATP-binding protein</fullName>
    </submittedName>
</protein>
<keyword evidence="4" id="KW-0547">Nucleotide-binding</keyword>
<dbReference type="SUPFAM" id="SSF50331">
    <property type="entry name" value="MOP-like"/>
    <property type="match status" value="1"/>
</dbReference>
<dbReference type="PROSITE" id="PS50893">
    <property type="entry name" value="ABC_TRANSPORTER_2"/>
    <property type="match status" value="1"/>
</dbReference>
<organism evidence="9 10">
    <name type="scientific">Mesorhizobium opportunistum</name>
    <dbReference type="NCBI Taxonomy" id="593909"/>
    <lineage>
        <taxon>Bacteria</taxon>
        <taxon>Pseudomonadati</taxon>
        <taxon>Pseudomonadota</taxon>
        <taxon>Alphaproteobacteria</taxon>
        <taxon>Hyphomicrobiales</taxon>
        <taxon>Phyllobacteriaceae</taxon>
        <taxon>Mesorhizobium</taxon>
    </lineage>
</organism>